<keyword evidence="7" id="KW-1185">Reference proteome</keyword>
<reference evidence="6" key="2">
    <citation type="submission" date="2025-08" db="UniProtKB">
        <authorList>
            <consortium name="Ensembl"/>
        </authorList>
    </citation>
    <scope>IDENTIFICATION</scope>
</reference>
<evidence type="ECO:0000256" key="2">
    <source>
        <dbReference type="ARBA" id="ARBA00022692"/>
    </source>
</evidence>
<keyword evidence="2" id="KW-0812">Transmembrane</keyword>
<accession>A0AAZ1WZV6</accession>
<evidence type="ECO:0000313" key="7">
    <source>
        <dbReference type="Proteomes" id="UP000472276"/>
    </source>
</evidence>
<organism evidence="6 7">
    <name type="scientific">Oreochromis aureus</name>
    <name type="common">Israeli tilapia</name>
    <name type="synonym">Chromis aureus</name>
    <dbReference type="NCBI Taxonomy" id="47969"/>
    <lineage>
        <taxon>Eukaryota</taxon>
        <taxon>Metazoa</taxon>
        <taxon>Chordata</taxon>
        <taxon>Craniata</taxon>
        <taxon>Vertebrata</taxon>
        <taxon>Euteleostomi</taxon>
        <taxon>Actinopterygii</taxon>
        <taxon>Neopterygii</taxon>
        <taxon>Teleostei</taxon>
        <taxon>Neoteleostei</taxon>
        <taxon>Acanthomorphata</taxon>
        <taxon>Ovalentaria</taxon>
        <taxon>Cichlomorphae</taxon>
        <taxon>Cichliformes</taxon>
        <taxon>Cichlidae</taxon>
        <taxon>African cichlids</taxon>
        <taxon>Pseudocrenilabrinae</taxon>
        <taxon>Oreochromini</taxon>
        <taxon>Oreochromis</taxon>
    </lineage>
</organism>
<name>A0AAZ1WZV6_OREAU</name>
<dbReference type="AlphaFoldDB" id="A0AAZ1WZV6"/>
<dbReference type="PANTHER" id="PTHR11860:SF118">
    <property type="entry name" value="CMRF35-LIKE MOLECULE 3-RELATED"/>
    <property type="match status" value="1"/>
</dbReference>
<evidence type="ECO:0000259" key="5">
    <source>
        <dbReference type="SMART" id="SM00409"/>
    </source>
</evidence>
<keyword evidence="4" id="KW-0732">Signal</keyword>
<evidence type="ECO:0000256" key="1">
    <source>
        <dbReference type="ARBA" id="ARBA00004370"/>
    </source>
</evidence>
<evidence type="ECO:0000313" key="6">
    <source>
        <dbReference type="Ensembl" id="ENSOABP00000060967.1"/>
    </source>
</evidence>
<dbReference type="SMART" id="SM00409">
    <property type="entry name" value="IG"/>
    <property type="match status" value="1"/>
</dbReference>
<proteinExistence type="predicted"/>
<feature type="signal peptide" evidence="4">
    <location>
        <begin position="1"/>
        <end position="17"/>
    </location>
</feature>
<evidence type="ECO:0000256" key="3">
    <source>
        <dbReference type="ARBA" id="ARBA00023136"/>
    </source>
</evidence>
<dbReference type="Proteomes" id="UP000472276">
    <property type="component" value="Unassembled WGS sequence"/>
</dbReference>
<dbReference type="InterPro" id="IPR036179">
    <property type="entry name" value="Ig-like_dom_sf"/>
</dbReference>
<evidence type="ECO:0000256" key="4">
    <source>
        <dbReference type="SAM" id="SignalP"/>
    </source>
</evidence>
<sequence>LLLIPTLSMLIIHSITTVHKVSVEAGKSISIPCLYESQYINHVKYLCEGYYWTSCSDAVKTNKPDPSGKYLISDDKKQNIFTVTINELTDKDTDYWCVVEIDNGPDHGQYFQLLVISGKCLFSCTFQIVYYFLQKNKQHVGFSQRLNVLLFVIHSLDMKSELPMNFFIEQFLKSVHFFLLFYLKALPVSMSIIRGLQDILEKT</sequence>
<dbReference type="Gene3D" id="2.60.40.10">
    <property type="entry name" value="Immunoglobulins"/>
    <property type="match status" value="1"/>
</dbReference>
<dbReference type="InterPro" id="IPR050671">
    <property type="entry name" value="CD300_family_receptors"/>
</dbReference>
<dbReference type="PANTHER" id="PTHR11860">
    <property type="entry name" value="POLYMERIC-IMMUNOGLOBULIN RECEPTOR"/>
    <property type="match status" value="1"/>
</dbReference>
<reference evidence="7" key="1">
    <citation type="submission" date="2020-03" db="EMBL/GenBank/DDBJ databases">
        <title>Evolution of repeat sequences and sex chromosomes of tilapia species revealed by chromosome-level genomes.</title>
        <authorList>
            <person name="Xu L."/>
            <person name="Tao W."/>
            <person name="Wang D."/>
            <person name="Zhou Q."/>
        </authorList>
    </citation>
    <scope>NUCLEOTIDE SEQUENCE [LARGE SCALE GENOMIC DNA]</scope>
    <source>
        <strain evidence="7">Israel</strain>
    </source>
</reference>
<feature type="domain" description="Immunoglobulin" evidence="5">
    <location>
        <begin position="18"/>
        <end position="116"/>
    </location>
</feature>
<dbReference type="Ensembl" id="ENSOABT00000072562.1">
    <property type="protein sequence ID" value="ENSOABP00000060967.1"/>
    <property type="gene ID" value="ENSOABG00000036975.1"/>
</dbReference>
<dbReference type="SUPFAM" id="SSF48726">
    <property type="entry name" value="Immunoglobulin"/>
    <property type="match status" value="1"/>
</dbReference>
<reference evidence="6" key="3">
    <citation type="submission" date="2025-09" db="UniProtKB">
        <authorList>
            <consortium name="Ensembl"/>
        </authorList>
    </citation>
    <scope>IDENTIFICATION</scope>
</reference>
<feature type="chain" id="PRO_5044300807" description="Immunoglobulin domain-containing protein" evidence="4">
    <location>
        <begin position="18"/>
        <end position="203"/>
    </location>
</feature>
<dbReference type="InterPro" id="IPR003599">
    <property type="entry name" value="Ig_sub"/>
</dbReference>
<dbReference type="GO" id="GO:0005886">
    <property type="term" value="C:plasma membrane"/>
    <property type="evidence" value="ECO:0007669"/>
    <property type="project" value="TreeGrafter"/>
</dbReference>
<dbReference type="InterPro" id="IPR013783">
    <property type="entry name" value="Ig-like_fold"/>
</dbReference>
<dbReference type="GO" id="GO:0004888">
    <property type="term" value="F:transmembrane signaling receptor activity"/>
    <property type="evidence" value="ECO:0007669"/>
    <property type="project" value="TreeGrafter"/>
</dbReference>
<keyword evidence="3" id="KW-0472">Membrane</keyword>
<protein>
    <recommendedName>
        <fullName evidence="5">Immunoglobulin domain-containing protein</fullName>
    </recommendedName>
</protein>
<comment type="subcellular location">
    <subcellularLocation>
        <location evidence="1">Membrane</location>
    </subcellularLocation>
</comment>